<evidence type="ECO:0000313" key="2">
    <source>
        <dbReference type="EMBL" id="RDX83092.1"/>
    </source>
</evidence>
<comment type="caution">
    <text evidence="2">The sequence shown here is derived from an EMBL/GenBank/DDBJ whole genome shotgun (WGS) entry which is preliminary data.</text>
</comment>
<dbReference type="AlphaFoldDB" id="A0A371FXS5"/>
<dbReference type="EMBL" id="QJKJ01007459">
    <property type="protein sequence ID" value="RDX83092.1"/>
    <property type="molecule type" value="Genomic_DNA"/>
</dbReference>
<organism evidence="2 3">
    <name type="scientific">Mucuna pruriens</name>
    <name type="common">Velvet bean</name>
    <name type="synonym">Dolichos pruriens</name>
    <dbReference type="NCBI Taxonomy" id="157652"/>
    <lineage>
        <taxon>Eukaryota</taxon>
        <taxon>Viridiplantae</taxon>
        <taxon>Streptophyta</taxon>
        <taxon>Embryophyta</taxon>
        <taxon>Tracheophyta</taxon>
        <taxon>Spermatophyta</taxon>
        <taxon>Magnoliopsida</taxon>
        <taxon>eudicotyledons</taxon>
        <taxon>Gunneridae</taxon>
        <taxon>Pentapetalae</taxon>
        <taxon>rosids</taxon>
        <taxon>fabids</taxon>
        <taxon>Fabales</taxon>
        <taxon>Fabaceae</taxon>
        <taxon>Papilionoideae</taxon>
        <taxon>50 kb inversion clade</taxon>
        <taxon>NPAAA clade</taxon>
        <taxon>indigoferoid/millettioid clade</taxon>
        <taxon>Phaseoleae</taxon>
        <taxon>Mucuna</taxon>
    </lineage>
</organism>
<sequence>MDAGLLSFEEKGPNTESNLLPNHGDTLMPVSHSQTLAFQLRTSAPQNLSRASRRCCPRIRKLPKYGHDKRLPCQRKLESSLSLASRGSRDQLACEEGSLGPKQNDIPGGGAHERSFLKEKSWFLTQFAFWRKGNHSELDFEKSRPPELSCFQRWGWQPQEGERMLGHLDLHDLCRNLNDLSCFWGWLGDTVIKVIFRGLEPTTKLREVVFMRHQVLCKKKGKNISQNNWHKIDLLDQGEKKNHSPLKYLMGLGSKTKATKSL</sequence>
<keyword evidence="3" id="KW-1185">Reference proteome</keyword>
<reference evidence="2" key="1">
    <citation type="submission" date="2018-05" db="EMBL/GenBank/DDBJ databases">
        <title>Draft genome of Mucuna pruriens seed.</title>
        <authorList>
            <person name="Nnadi N.E."/>
            <person name="Vos R."/>
            <person name="Hasami M.H."/>
            <person name="Devisetty U.K."/>
            <person name="Aguiy J.C."/>
        </authorList>
    </citation>
    <scope>NUCLEOTIDE SEQUENCE [LARGE SCALE GENOMIC DNA]</scope>
    <source>
        <strain evidence="2">JCA_2017</strain>
    </source>
</reference>
<feature type="non-terminal residue" evidence="2">
    <location>
        <position position="1"/>
    </location>
</feature>
<protein>
    <submittedName>
        <fullName evidence="2">Uncharacterized protein</fullName>
    </submittedName>
</protein>
<evidence type="ECO:0000313" key="3">
    <source>
        <dbReference type="Proteomes" id="UP000257109"/>
    </source>
</evidence>
<proteinExistence type="predicted"/>
<evidence type="ECO:0000256" key="1">
    <source>
        <dbReference type="SAM" id="MobiDB-lite"/>
    </source>
</evidence>
<dbReference type="Proteomes" id="UP000257109">
    <property type="component" value="Unassembled WGS sequence"/>
</dbReference>
<feature type="region of interest" description="Disordered" evidence="1">
    <location>
        <begin position="1"/>
        <end position="21"/>
    </location>
</feature>
<name>A0A371FXS5_MUCPR</name>
<feature type="region of interest" description="Disordered" evidence="1">
    <location>
        <begin position="92"/>
        <end position="111"/>
    </location>
</feature>
<accession>A0A371FXS5</accession>
<gene>
    <name evidence="2" type="ORF">CR513_36028</name>
</gene>